<dbReference type="RefSeq" id="WP_092641563.1">
    <property type="nucleotide sequence ID" value="NZ_FNPX01000001.1"/>
</dbReference>
<keyword evidence="11" id="KW-1185">Reference proteome</keyword>
<accession>A0A1H3JTE5</accession>
<keyword evidence="4" id="KW-0560">Oxidoreductase</keyword>
<gene>
    <name evidence="10" type="ORF">SAMN05444004_101430</name>
</gene>
<evidence type="ECO:0000256" key="8">
    <source>
        <dbReference type="ARBA" id="ARBA00049498"/>
    </source>
</evidence>
<proteinExistence type="predicted"/>
<dbReference type="Pfam" id="PF13460">
    <property type="entry name" value="NAD_binding_10"/>
    <property type="match status" value="1"/>
</dbReference>
<dbReference type="CDD" id="cd05243">
    <property type="entry name" value="SDR_a5"/>
    <property type="match status" value="1"/>
</dbReference>
<dbReference type="EMBL" id="FNPX01000001">
    <property type="protein sequence ID" value="SDY43186.1"/>
    <property type="molecule type" value="Genomic_DNA"/>
</dbReference>
<dbReference type="EC" id="1.3.1.75" evidence="6"/>
<evidence type="ECO:0000259" key="9">
    <source>
        <dbReference type="Pfam" id="PF13460"/>
    </source>
</evidence>
<feature type="domain" description="NAD(P)-binding" evidence="9">
    <location>
        <begin position="10"/>
        <end position="190"/>
    </location>
</feature>
<dbReference type="UniPathway" id="UPA00668"/>
<comment type="pathway">
    <text evidence="1">Porphyrin-containing compound metabolism; chlorophyll biosynthesis.</text>
</comment>
<dbReference type="InterPro" id="IPR016040">
    <property type="entry name" value="NAD(P)-bd_dom"/>
</dbReference>
<evidence type="ECO:0000256" key="3">
    <source>
        <dbReference type="ARBA" id="ARBA00022946"/>
    </source>
</evidence>
<organism evidence="10 11">
    <name type="scientific">Jannaschia faecimaris</name>
    <dbReference type="NCBI Taxonomy" id="1244108"/>
    <lineage>
        <taxon>Bacteria</taxon>
        <taxon>Pseudomonadati</taxon>
        <taxon>Pseudomonadota</taxon>
        <taxon>Alphaproteobacteria</taxon>
        <taxon>Rhodobacterales</taxon>
        <taxon>Roseobacteraceae</taxon>
        <taxon>Jannaschia</taxon>
    </lineage>
</organism>
<evidence type="ECO:0000313" key="11">
    <source>
        <dbReference type="Proteomes" id="UP000198914"/>
    </source>
</evidence>
<sequence length="327" mass="34012">MTNQRILLAGVTGTIGRAVAHDLARGGHDVTCLVRPGSQTADLPAGVTVHAGEPGTVPGLNFDAVVSCIASRSGVAEDAWAVDHRANGALLSAAKASGAGRFVLVSAICLQKPELAFQHAKLAFEGELRASGLDWTIVRPTAFFKSLSGQVARVQAGKPFLVFGDGAATACKPISDRDLAAFVGDALFDPAARNTVLPVGGPGPAITPADQALLLADLLRRPVPIRRVPPWFMDRIVGALTLAAKILPSLGAKAELARIGRYYSRESMLLLDQKTGEYDAQATPEYGADTLREHYAALISGEVAHDAGSQQVFKPAKAGTGGSSHAP</sequence>
<dbReference type="STRING" id="1244108.SAMN05444004_101430"/>
<evidence type="ECO:0000256" key="5">
    <source>
        <dbReference type="ARBA" id="ARBA00023171"/>
    </source>
</evidence>
<dbReference type="GO" id="GO:0033728">
    <property type="term" value="F:3,8-divinyl protochlorophyllide a 8-vinyl-reductase (NADPH) activity"/>
    <property type="evidence" value="ECO:0007669"/>
    <property type="project" value="UniProtKB-EC"/>
</dbReference>
<dbReference type="Gene3D" id="3.40.50.720">
    <property type="entry name" value="NAD(P)-binding Rossmann-like Domain"/>
    <property type="match status" value="1"/>
</dbReference>
<evidence type="ECO:0000256" key="2">
    <source>
        <dbReference type="ARBA" id="ARBA00022857"/>
    </source>
</evidence>
<protein>
    <recommendedName>
        <fullName evidence="7">Divinyl chlorophyllide a 8-vinyl-reductase, chloroplastic</fullName>
        <ecNumber evidence="6">1.3.1.75</ecNumber>
    </recommendedName>
</protein>
<dbReference type="PANTHER" id="PTHR47378">
    <property type="entry name" value="DIVINYL CHLOROPHYLLIDE A 8-VINYL-REDUCTASE, CHLOROPLASTIC"/>
    <property type="match status" value="1"/>
</dbReference>
<dbReference type="GO" id="GO:0015995">
    <property type="term" value="P:chlorophyll biosynthetic process"/>
    <property type="evidence" value="ECO:0007669"/>
    <property type="project" value="UniProtKB-UniPathway"/>
</dbReference>
<evidence type="ECO:0000256" key="6">
    <source>
        <dbReference type="ARBA" id="ARBA00024059"/>
    </source>
</evidence>
<name>A0A1H3JTE5_9RHOB</name>
<reference evidence="11" key="1">
    <citation type="submission" date="2016-10" db="EMBL/GenBank/DDBJ databases">
        <authorList>
            <person name="Varghese N."/>
            <person name="Submissions S."/>
        </authorList>
    </citation>
    <scope>NUCLEOTIDE SEQUENCE [LARGE SCALE GENOMIC DNA]</scope>
    <source>
        <strain evidence="11">DSM 100420</strain>
    </source>
</reference>
<evidence type="ECO:0000256" key="7">
    <source>
        <dbReference type="ARBA" id="ARBA00024089"/>
    </source>
</evidence>
<dbReference type="OrthoDB" id="367683at2"/>
<dbReference type="Proteomes" id="UP000198914">
    <property type="component" value="Unassembled WGS sequence"/>
</dbReference>
<evidence type="ECO:0000256" key="4">
    <source>
        <dbReference type="ARBA" id="ARBA00023002"/>
    </source>
</evidence>
<keyword evidence="3" id="KW-0809">Transit peptide</keyword>
<dbReference type="SUPFAM" id="SSF51735">
    <property type="entry name" value="NAD(P)-binding Rossmann-fold domains"/>
    <property type="match status" value="1"/>
</dbReference>
<dbReference type="PANTHER" id="PTHR47378:SF1">
    <property type="entry name" value="DIVINYL CHLOROPHYLLIDE A 8-VINYL-REDUCTASE, CHLOROPLASTIC"/>
    <property type="match status" value="1"/>
</dbReference>
<dbReference type="AlphaFoldDB" id="A0A1H3JTE5"/>
<dbReference type="InterPro" id="IPR044201">
    <property type="entry name" value="DVR-like"/>
</dbReference>
<evidence type="ECO:0000313" key="10">
    <source>
        <dbReference type="EMBL" id="SDY43186.1"/>
    </source>
</evidence>
<evidence type="ECO:0000256" key="1">
    <source>
        <dbReference type="ARBA" id="ARBA00005173"/>
    </source>
</evidence>
<keyword evidence="5" id="KW-0149">Chlorophyll biosynthesis</keyword>
<keyword evidence="2" id="KW-0521">NADP</keyword>
<comment type="catalytic activity">
    <reaction evidence="8">
        <text>protochlorophyllide a + NADP(+) = 3,8-divinyl protochlorophyllide a + NADPH + H(+)</text>
        <dbReference type="Rhea" id="RHEA:48884"/>
        <dbReference type="ChEBI" id="CHEBI:15378"/>
        <dbReference type="ChEBI" id="CHEBI:57783"/>
        <dbReference type="ChEBI" id="CHEBI:58349"/>
        <dbReference type="ChEBI" id="CHEBI:58632"/>
        <dbReference type="ChEBI" id="CHEBI:83350"/>
        <dbReference type="EC" id="1.3.1.75"/>
    </reaction>
</comment>
<dbReference type="InterPro" id="IPR036291">
    <property type="entry name" value="NAD(P)-bd_dom_sf"/>
</dbReference>